<feature type="domain" description="BURP" evidence="1">
    <location>
        <begin position="116"/>
        <end position="314"/>
    </location>
</feature>
<evidence type="ECO:0000313" key="3">
    <source>
        <dbReference type="Proteomes" id="UP000325577"/>
    </source>
</evidence>
<sequence length="314" mass="35514">MSFVRENQETWKHLPYPNPATVATSQAVDHRALFVDYQVEKKGCLTGRAPSSRAREISRGHWNDVKKEVYDLQHHVMDGQKGMYVDDGHHQKILRKHVHDHPSSHMDHTDPALNVFFTVSDLKVGKKMPIYFPIKDPSSSPHLLSIEKADSIPFSLSQLPSLLEFFSFSQDSPQAKAMEETLRHCEFKTIKGETKFCSNSLESMLDSTRGILGLETQFKFLTTTHLSKPTALLQNYTILEMPKEISAPKMVACHTMPNPYAVFYCHCQESDNKLYEVSLGSENGDTVEAVGVCHMDTSQWDPDHVGPQTQLPSI</sequence>
<reference evidence="2 3" key="1">
    <citation type="submission" date="2019-09" db="EMBL/GenBank/DDBJ databases">
        <title>A chromosome-level genome assembly of the Chinese tupelo Nyssa sinensis.</title>
        <authorList>
            <person name="Yang X."/>
            <person name="Kang M."/>
            <person name="Yang Y."/>
            <person name="Xiong H."/>
            <person name="Wang M."/>
            <person name="Zhang Z."/>
            <person name="Wang Z."/>
            <person name="Wu H."/>
            <person name="Ma T."/>
            <person name="Liu J."/>
            <person name="Xi Z."/>
        </authorList>
    </citation>
    <scope>NUCLEOTIDE SEQUENCE [LARGE SCALE GENOMIC DNA]</scope>
    <source>
        <strain evidence="2">J267</strain>
        <tissue evidence="2">Leaf</tissue>
    </source>
</reference>
<evidence type="ECO:0000313" key="2">
    <source>
        <dbReference type="EMBL" id="KAA8536120.1"/>
    </source>
</evidence>
<gene>
    <name evidence="2" type="ORF">F0562_028598</name>
</gene>
<dbReference type="Proteomes" id="UP000325577">
    <property type="component" value="Linkage Group LG16"/>
</dbReference>
<protein>
    <recommendedName>
        <fullName evidence="1">BURP domain-containing protein</fullName>
    </recommendedName>
</protein>
<dbReference type="PANTHER" id="PTHR31236">
    <property type="entry name" value="BURP DOMAIN PROTEIN USPL1-LIKE"/>
    <property type="match status" value="1"/>
</dbReference>
<organism evidence="2 3">
    <name type="scientific">Nyssa sinensis</name>
    <dbReference type="NCBI Taxonomy" id="561372"/>
    <lineage>
        <taxon>Eukaryota</taxon>
        <taxon>Viridiplantae</taxon>
        <taxon>Streptophyta</taxon>
        <taxon>Embryophyta</taxon>
        <taxon>Tracheophyta</taxon>
        <taxon>Spermatophyta</taxon>
        <taxon>Magnoliopsida</taxon>
        <taxon>eudicotyledons</taxon>
        <taxon>Gunneridae</taxon>
        <taxon>Pentapetalae</taxon>
        <taxon>asterids</taxon>
        <taxon>Cornales</taxon>
        <taxon>Nyssaceae</taxon>
        <taxon>Nyssa</taxon>
    </lineage>
</organism>
<dbReference type="AlphaFoldDB" id="A0A5J5B0R0"/>
<name>A0A5J5B0R0_9ASTE</name>
<dbReference type="Pfam" id="PF03181">
    <property type="entry name" value="BURP"/>
    <property type="match status" value="1"/>
</dbReference>
<dbReference type="InterPro" id="IPR044816">
    <property type="entry name" value="BURP"/>
</dbReference>
<dbReference type="PROSITE" id="PS51277">
    <property type="entry name" value="BURP"/>
    <property type="match status" value="1"/>
</dbReference>
<dbReference type="OrthoDB" id="1909293at2759"/>
<dbReference type="InterPro" id="IPR004873">
    <property type="entry name" value="BURP_dom"/>
</dbReference>
<keyword evidence="3" id="KW-1185">Reference proteome</keyword>
<dbReference type="EMBL" id="CM018039">
    <property type="protein sequence ID" value="KAA8536120.1"/>
    <property type="molecule type" value="Genomic_DNA"/>
</dbReference>
<dbReference type="SMART" id="SM01045">
    <property type="entry name" value="BURP"/>
    <property type="match status" value="1"/>
</dbReference>
<accession>A0A5J5B0R0</accession>
<evidence type="ECO:0000259" key="1">
    <source>
        <dbReference type="PROSITE" id="PS51277"/>
    </source>
</evidence>
<dbReference type="PANTHER" id="PTHR31236:SF32">
    <property type="entry name" value="BURP DOMAIN PROTEIN USPL1-LIKE"/>
    <property type="match status" value="1"/>
</dbReference>
<proteinExistence type="predicted"/>